<dbReference type="Pfam" id="PF04519">
    <property type="entry name" value="Bactofilin"/>
    <property type="match status" value="1"/>
</dbReference>
<dbReference type="InterPro" id="IPR007607">
    <property type="entry name" value="BacA/B"/>
</dbReference>
<accession>I0IGG7</accession>
<feature type="compositionally biased region" description="Low complexity" evidence="1">
    <location>
        <begin position="126"/>
        <end position="142"/>
    </location>
</feature>
<dbReference type="HOGENOM" id="CLU_1531164_0_0_0"/>
<protein>
    <recommendedName>
        <fullName evidence="4">Cell shape determination protein CcmA</fullName>
    </recommendedName>
</protein>
<gene>
    <name evidence="2" type="ordered locus">PSMK_21960</name>
</gene>
<evidence type="ECO:0008006" key="4">
    <source>
        <dbReference type="Google" id="ProtNLM"/>
    </source>
</evidence>
<sequence>MINSMSEADPRPCPVTLDSNCSLSGTLHIRGDVLLLGRFEGTLDVAGRLEVGPDASLHGRARVGSLRVRGVVEAKVVSTGAVELCGGGELRGGVSTPRLQAVADAVPAGSAGSADRRPQSREDAAVRGVAPPAGVAQPAGAGSDEGARPAAAYVGVLHRRTRRRVGAAMSPTSTG</sequence>
<evidence type="ECO:0000313" key="3">
    <source>
        <dbReference type="Proteomes" id="UP000007881"/>
    </source>
</evidence>
<dbReference type="Proteomes" id="UP000007881">
    <property type="component" value="Chromosome"/>
</dbReference>
<feature type="region of interest" description="Disordered" evidence="1">
    <location>
        <begin position="105"/>
        <end position="148"/>
    </location>
</feature>
<dbReference type="eggNOG" id="COG1664">
    <property type="taxonomic scope" value="Bacteria"/>
</dbReference>
<evidence type="ECO:0000313" key="2">
    <source>
        <dbReference type="EMBL" id="BAM04355.1"/>
    </source>
</evidence>
<organism evidence="2 3">
    <name type="scientific">Phycisphaera mikurensis (strain NBRC 102666 / KCTC 22515 / FYK2301M01)</name>
    <dbReference type="NCBI Taxonomy" id="1142394"/>
    <lineage>
        <taxon>Bacteria</taxon>
        <taxon>Pseudomonadati</taxon>
        <taxon>Planctomycetota</taxon>
        <taxon>Phycisphaerae</taxon>
        <taxon>Phycisphaerales</taxon>
        <taxon>Phycisphaeraceae</taxon>
        <taxon>Phycisphaera</taxon>
    </lineage>
</organism>
<dbReference type="EMBL" id="AP012338">
    <property type="protein sequence ID" value="BAM04355.1"/>
    <property type="molecule type" value="Genomic_DNA"/>
</dbReference>
<keyword evidence="3" id="KW-1185">Reference proteome</keyword>
<dbReference type="AlphaFoldDB" id="I0IGG7"/>
<feature type="compositionally biased region" description="Basic and acidic residues" evidence="1">
    <location>
        <begin position="114"/>
        <end position="125"/>
    </location>
</feature>
<dbReference type="KEGG" id="phm:PSMK_21960"/>
<proteinExistence type="predicted"/>
<name>I0IGG7_PHYMF</name>
<evidence type="ECO:0000256" key="1">
    <source>
        <dbReference type="SAM" id="MobiDB-lite"/>
    </source>
</evidence>
<reference evidence="2 3" key="1">
    <citation type="submission" date="2012-02" db="EMBL/GenBank/DDBJ databases">
        <title>Complete genome sequence of Phycisphaera mikurensis NBRC 102666.</title>
        <authorList>
            <person name="Ankai A."/>
            <person name="Hosoyama A."/>
            <person name="Terui Y."/>
            <person name="Sekine M."/>
            <person name="Fukai R."/>
            <person name="Kato Y."/>
            <person name="Nakamura S."/>
            <person name="Yamada-Narita S."/>
            <person name="Kawakoshi A."/>
            <person name="Fukunaga Y."/>
            <person name="Yamazaki S."/>
            <person name="Fujita N."/>
        </authorList>
    </citation>
    <scope>NUCLEOTIDE SEQUENCE [LARGE SCALE GENOMIC DNA]</scope>
    <source>
        <strain evidence="3">NBRC 102666 / KCTC 22515 / FYK2301M01</strain>
    </source>
</reference>
<dbReference type="OrthoDB" id="530587at2"/>